<keyword evidence="2 4" id="KW-0732">Signal</keyword>
<evidence type="ECO:0000256" key="3">
    <source>
        <dbReference type="ARBA" id="ARBA00022764"/>
    </source>
</evidence>
<comment type="subcellular location">
    <subcellularLocation>
        <location evidence="1">Periplasm</location>
    </subcellularLocation>
</comment>
<evidence type="ECO:0000313" key="5">
    <source>
        <dbReference type="EMBL" id="WCR07793.1"/>
    </source>
</evidence>
<proteinExistence type="predicted"/>
<sequence>MSKFAWGSVAVLLGAGGALAQEVSLRIGHVESPHSTTQVLLERLSEKVGEKTGGAVSFQIYPQSQLGGQREMTEAVQFGALDATAGPVAFMGGFNPLASIMDIPFLYPGDPQQAQAVRDSGFADAFCDSFNLRGVTCIGLYPNGTKQFTSDRPISTLEEFSGQKFRVMESAVLVESFKPVGVTAVPIPFSELYTALQTGIVDGEENPLDTIFNMKFFEVQDYLTLSGHGAIENVILFNPAVWDRLSDDQRLAITSSFDEVIPEMIAHKTAAAETSLAAIREAGLTVTELTDDQRARFRDAMFPAARDAFLKQAGSEGQALFDAYQAAYDTVMN</sequence>
<dbReference type="NCBIfam" id="NF037995">
    <property type="entry name" value="TRAP_S1"/>
    <property type="match status" value="1"/>
</dbReference>
<gene>
    <name evidence="5" type="ORF">JHX87_02870</name>
</gene>
<evidence type="ECO:0000256" key="2">
    <source>
        <dbReference type="ARBA" id="ARBA00022729"/>
    </source>
</evidence>
<keyword evidence="3" id="KW-0574">Periplasm</keyword>
<dbReference type="PANTHER" id="PTHR33376:SF15">
    <property type="entry name" value="BLL6794 PROTEIN"/>
    <property type="match status" value="1"/>
</dbReference>
<evidence type="ECO:0000313" key="6">
    <source>
        <dbReference type="Proteomes" id="UP001219349"/>
    </source>
</evidence>
<dbReference type="Proteomes" id="UP001219349">
    <property type="component" value="Chromosome"/>
</dbReference>
<keyword evidence="6" id="KW-1185">Reference proteome</keyword>
<feature type="signal peptide" evidence="4">
    <location>
        <begin position="1"/>
        <end position="20"/>
    </location>
</feature>
<dbReference type="Pfam" id="PF03480">
    <property type="entry name" value="DctP"/>
    <property type="match status" value="1"/>
</dbReference>
<dbReference type="InterPro" id="IPR018389">
    <property type="entry name" value="DctP_fam"/>
</dbReference>
<dbReference type="InterPro" id="IPR038404">
    <property type="entry name" value="TRAP_DctP_sf"/>
</dbReference>
<dbReference type="PIRSF" id="PIRSF006470">
    <property type="entry name" value="DctB"/>
    <property type="match status" value="1"/>
</dbReference>
<organism evidence="5 6">
    <name type="scientific">Paracoccus fistulariae</name>
    <dbReference type="NCBI Taxonomy" id="658446"/>
    <lineage>
        <taxon>Bacteria</taxon>
        <taxon>Pseudomonadati</taxon>
        <taxon>Pseudomonadota</taxon>
        <taxon>Alphaproteobacteria</taxon>
        <taxon>Rhodobacterales</taxon>
        <taxon>Paracoccaceae</taxon>
        <taxon>Paracoccus</taxon>
    </lineage>
</organism>
<dbReference type="CDD" id="cd13603">
    <property type="entry name" value="PBP2_TRAP_Siap_TeaA_like"/>
    <property type="match status" value="1"/>
</dbReference>
<dbReference type="Gene3D" id="3.40.190.170">
    <property type="entry name" value="Bacterial extracellular solute-binding protein, family 7"/>
    <property type="match status" value="1"/>
</dbReference>
<evidence type="ECO:0000256" key="4">
    <source>
        <dbReference type="SAM" id="SignalP"/>
    </source>
</evidence>
<accession>A0ABY7SMJ7</accession>
<protein>
    <submittedName>
        <fullName evidence="5">TRAP transporter substrate-binding protein</fullName>
    </submittedName>
</protein>
<reference evidence="5 6" key="1">
    <citation type="submission" date="2021-01" db="EMBL/GenBank/DDBJ databases">
        <title>Biogeographic distribution of Paracoccus.</title>
        <authorList>
            <person name="Hollensteiner J."/>
            <person name="Leineberger J."/>
            <person name="Brinkhoff T."/>
            <person name="Daniel R."/>
        </authorList>
    </citation>
    <scope>NUCLEOTIDE SEQUENCE [LARGE SCALE GENOMIC DNA]</scope>
    <source>
        <strain evidence="5 6">KCTC 22803</strain>
    </source>
</reference>
<evidence type="ECO:0000256" key="1">
    <source>
        <dbReference type="ARBA" id="ARBA00004418"/>
    </source>
</evidence>
<dbReference type="PANTHER" id="PTHR33376">
    <property type="match status" value="1"/>
</dbReference>
<feature type="chain" id="PRO_5046605107" evidence="4">
    <location>
        <begin position="21"/>
        <end position="333"/>
    </location>
</feature>
<dbReference type="RefSeq" id="WP_271886340.1">
    <property type="nucleotide sequence ID" value="NZ_CP067136.1"/>
</dbReference>
<dbReference type="InterPro" id="IPR004682">
    <property type="entry name" value="TRAP_DctP"/>
</dbReference>
<dbReference type="NCBIfam" id="TIGR00787">
    <property type="entry name" value="dctP"/>
    <property type="match status" value="1"/>
</dbReference>
<name>A0ABY7SMJ7_9RHOB</name>
<dbReference type="EMBL" id="CP067136">
    <property type="protein sequence ID" value="WCR07793.1"/>
    <property type="molecule type" value="Genomic_DNA"/>
</dbReference>